<dbReference type="InterPro" id="IPR018294">
    <property type="entry name" value="ISPD_synthase_CS"/>
</dbReference>
<protein>
    <recommendedName>
        <fullName evidence="7">2-C-methyl-D-erythritol 4-phosphate cytidylyltransferase</fullName>
        <ecNumber evidence="7">2.7.7.60</ecNumber>
    </recommendedName>
    <alternativeName>
        <fullName evidence="7">4-diphosphocytidyl-2C-methyl-D-erythritol synthase</fullName>
    </alternativeName>
    <alternativeName>
        <fullName evidence="7">MEP cytidylyltransferase</fullName>
        <shortName evidence="7">MCT</shortName>
    </alternativeName>
</protein>
<feature type="site" description="Transition state stabilizer" evidence="7">
    <location>
        <position position="13"/>
    </location>
</feature>
<dbReference type="AlphaFoldDB" id="A0A2K8KS45"/>
<organism evidence="8 9">
    <name type="scientific">Reinekea forsetii</name>
    <dbReference type="NCBI Taxonomy" id="1336806"/>
    <lineage>
        <taxon>Bacteria</taxon>
        <taxon>Pseudomonadati</taxon>
        <taxon>Pseudomonadota</taxon>
        <taxon>Gammaproteobacteria</taxon>
        <taxon>Oceanospirillales</taxon>
        <taxon>Saccharospirillaceae</taxon>
        <taxon>Reinekea</taxon>
    </lineage>
</organism>
<keyword evidence="6 7" id="KW-0414">Isoprene biosynthesis</keyword>
<dbReference type="RefSeq" id="WP_158524290.1">
    <property type="nucleotide sequence ID" value="NZ_CP011797.1"/>
</dbReference>
<evidence type="ECO:0000256" key="6">
    <source>
        <dbReference type="ARBA" id="ARBA00023229"/>
    </source>
</evidence>
<keyword evidence="9" id="KW-1185">Reference proteome</keyword>
<dbReference type="KEGG" id="rfo:REIFOR_00957"/>
<dbReference type="NCBIfam" id="TIGR00453">
    <property type="entry name" value="ispD"/>
    <property type="match status" value="1"/>
</dbReference>
<dbReference type="HAMAP" id="MF_00108">
    <property type="entry name" value="IspD"/>
    <property type="match status" value="1"/>
</dbReference>
<dbReference type="EC" id="2.7.7.60" evidence="7"/>
<dbReference type="UniPathway" id="UPA00056">
    <property type="reaction ID" value="UER00093"/>
</dbReference>
<dbReference type="PANTHER" id="PTHR32125:SF4">
    <property type="entry name" value="2-C-METHYL-D-ERYTHRITOL 4-PHOSPHATE CYTIDYLYLTRANSFERASE, CHLOROPLASTIC"/>
    <property type="match status" value="1"/>
</dbReference>
<dbReference type="OrthoDB" id="9806837at2"/>
<evidence type="ECO:0000256" key="5">
    <source>
        <dbReference type="ARBA" id="ARBA00022695"/>
    </source>
</evidence>
<keyword evidence="5 7" id="KW-0548">Nucleotidyltransferase</keyword>
<evidence type="ECO:0000313" key="9">
    <source>
        <dbReference type="Proteomes" id="UP000229757"/>
    </source>
</evidence>
<feature type="site" description="Positions MEP for the nucleophilic attack" evidence="7">
    <location>
        <position position="151"/>
    </location>
</feature>
<dbReference type="SUPFAM" id="SSF53448">
    <property type="entry name" value="Nucleotide-diphospho-sugar transferases"/>
    <property type="match status" value="1"/>
</dbReference>
<dbReference type="InterPro" id="IPR001228">
    <property type="entry name" value="IspD"/>
</dbReference>
<feature type="site" description="Positions MEP for the nucleophilic attack" evidence="7">
    <location>
        <position position="207"/>
    </location>
</feature>
<dbReference type="Pfam" id="PF01128">
    <property type="entry name" value="IspD"/>
    <property type="match status" value="1"/>
</dbReference>
<comment type="similarity">
    <text evidence="3 7">Belongs to the IspD/TarI cytidylyltransferase family. IspD subfamily.</text>
</comment>
<evidence type="ECO:0000313" key="8">
    <source>
        <dbReference type="EMBL" id="ATX76124.1"/>
    </source>
</evidence>
<dbReference type="PANTHER" id="PTHR32125">
    <property type="entry name" value="2-C-METHYL-D-ERYTHRITOL 4-PHOSPHATE CYTIDYLYLTRANSFERASE, CHLOROPLASTIC"/>
    <property type="match status" value="1"/>
</dbReference>
<dbReference type="Gene3D" id="3.90.550.10">
    <property type="entry name" value="Spore Coat Polysaccharide Biosynthesis Protein SpsA, Chain A"/>
    <property type="match status" value="1"/>
</dbReference>
<dbReference type="InterPro" id="IPR034683">
    <property type="entry name" value="IspD/TarI"/>
</dbReference>
<evidence type="ECO:0000256" key="2">
    <source>
        <dbReference type="ARBA" id="ARBA00004787"/>
    </source>
</evidence>
<evidence type="ECO:0000256" key="7">
    <source>
        <dbReference type="HAMAP-Rule" id="MF_00108"/>
    </source>
</evidence>
<comment type="catalytic activity">
    <reaction evidence="1 7">
        <text>2-C-methyl-D-erythritol 4-phosphate + CTP + H(+) = 4-CDP-2-C-methyl-D-erythritol + diphosphate</text>
        <dbReference type="Rhea" id="RHEA:13429"/>
        <dbReference type="ChEBI" id="CHEBI:15378"/>
        <dbReference type="ChEBI" id="CHEBI:33019"/>
        <dbReference type="ChEBI" id="CHEBI:37563"/>
        <dbReference type="ChEBI" id="CHEBI:57823"/>
        <dbReference type="ChEBI" id="CHEBI:58262"/>
        <dbReference type="EC" id="2.7.7.60"/>
    </reaction>
</comment>
<dbReference type="CDD" id="cd02516">
    <property type="entry name" value="CDP-ME_synthetase"/>
    <property type="match status" value="1"/>
</dbReference>
<evidence type="ECO:0000256" key="1">
    <source>
        <dbReference type="ARBA" id="ARBA00001282"/>
    </source>
</evidence>
<dbReference type="GO" id="GO:0050518">
    <property type="term" value="F:2-C-methyl-D-erythritol 4-phosphate cytidylyltransferase activity"/>
    <property type="evidence" value="ECO:0007669"/>
    <property type="project" value="UniProtKB-UniRule"/>
</dbReference>
<dbReference type="GO" id="GO:0019288">
    <property type="term" value="P:isopentenyl diphosphate biosynthetic process, methylerythritol 4-phosphate pathway"/>
    <property type="evidence" value="ECO:0007669"/>
    <property type="project" value="UniProtKB-UniRule"/>
</dbReference>
<dbReference type="FunFam" id="3.90.550.10:FF:000003">
    <property type="entry name" value="2-C-methyl-D-erythritol 4-phosphate cytidylyltransferase"/>
    <property type="match status" value="1"/>
</dbReference>
<dbReference type="EMBL" id="CP011797">
    <property type="protein sequence ID" value="ATX76124.1"/>
    <property type="molecule type" value="Genomic_DNA"/>
</dbReference>
<sequence>MHLILPAAGSGQRFGAGIPKQHARILHQSLLEWTLAAWQAIPISGHKLLAIAADDSVSRELAASFSDVEVIHGGRERADTVLAALMHLSPRAEPEDWVMVHDVARPCVENKDVEQLLQTCQQTQVGAILARPLTDTIKKIDNHGRVTTLDRSALWAAQTPQCFKVGDLISALEQAKERGLAITDEASAIEAMGWPVNIVTGSERNIKVTHPADAALVEYFLKLDLTT</sequence>
<comment type="function">
    <text evidence="7">Catalyzes the formation of 4-diphosphocytidyl-2-C-methyl-D-erythritol from CTP and 2-C-methyl-D-erythritol 4-phosphate (MEP).</text>
</comment>
<comment type="pathway">
    <text evidence="2 7">Isoprenoid biosynthesis; isopentenyl diphosphate biosynthesis via DXP pathway; isopentenyl diphosphate from 1-deoxy-D-xylulose 5-phosphate: step 2/6.</text>
</comment>
<dbReference type="Proteomes" id="UP000229757">
    <property type="component" value="Chromosome"/>
</dbReference>
<reference evidence="8 9" key="1">
    <citation type="journal article" date="2017" name="Environ. Microbiol.">
        <title>Genomic and physiological analyses of 'Reinekea forsetii' reveal a versatile opportunistic lifestyle during spring algae blooms.</title>
        <authorList>
            <person name="Avci B."/>
            <person name="Hahnke R.L."/>
            <person name="Chafee M."/>
            <person name="Fischer T."/>
            <person name="Gruber-Vodicka H."/>
            <person name="Tegetmeyer H.E."/>
            <person name="Harder J."/>
            <person name="Fuchs B.M."/>
            <person name="Amann R.I."/>
            <person name="Teeling H."/>
        </authorList>
    </citation>
    <scope>NUCLEOTIDE SEQUENCE [LARGE SCALE GENOMIC DNA]</scope>
    <source>
        <strain evidence="8 9">Hel1_31_D35</strain>
    </source>
</reference>
<dbReference type="InterPro" id="IPR050088">
    <property type="entry name" value="IspD/TarI_cytidylyltransf_bact"/>
</dbReference>
<keyword evidence="4 7" id="KW-0808">Transferase</keyword>
<proteinExistence type="inferred from homology"/>
<dbReference type="InterPro" id="IPR029044">
    <property type="entry name" value="Nucleotide-diphossugar_trans"/>
</dbReference>
<dbReference type="PROSITE" id="PS01295">
    <property type="entry name" value="ISPD"/>
    <property type="match status" value="1"/>
</dbReference>
<name>A0A2K8KS45_9GAMM</name>
<evidence type="ECO:0000256" key="3">
    <source>
        <dbReference type="ARBA" id="ARBA00009789"/>
    </source>
</evidence>
<gene>
    <name evidence="7" type="primary">ispD</name>
    <name evidence="8" type="ORF">REIFOR_00957</name>
</gene>
<evidence type="ECO:0000256" key="4">
    <source>
        <dbReference type="ARBA" id="ARBA00022679"/>
    </source>
</evidence>
<accession>A0A2K8KS45</accession>
<feature type="site" description="Transition state stabilizer" evidence="7">
    <location>
        <position position="20"/>
    </location>
</feature>